<feature type="transmembrane region" description="Helical" evidence="2">
    <location>
        <begin position="533"/>
        <end position="551"/>
    </location>
</feature>
<evidence type="ECO:0000259" key="3">
    <source>
        <dbReference type="Pfam" id="PF13962"/>
    </source>
</evidence>
<evidence type="ECO:0000313" key="4">
    <source>
        <dbReference type="EMBL" id="KAF5806092.1"/>
    </source>
</evidence>
<dbReference type="Gramene" id="mRNA:HanXRQr2_Chr05g0217271">
    <property type="protein sequence ID" value="mRNA:HanXRQr2_Chr05g0217271"/>
    <property type="gene ID" value="HanXRQr2_Chr05g0217271"/>
</dbReference>
<evidence type="ECO:0000256" key="1">
    <source>
        <dbReference type="SAM" id="MobiDB-lite"/>
    </source>
</evidence>
<reference evidence="4" key="2">
    <citation type="submission" date="2020-06" db="EMBL/GenBank/DDBJ databases">
        <title>Helianthus annuus Genome sequencing and assembly Release 2.</title>
        <authorList>
            <person name="Gouzy J."/>
            <person name="Langlade N."/>
            <person name="Munos S."/>
        </authorList>
    </citation>
    <scope>NUCLEOTIDE SEQUENCE</scope>
    <source>
        <tissue evidence="4">Leaves</tissue>
    </source>
</reference>
<reference evidence="4" key="1">
    <citation type="journal article" date="2017" name="Nature">
        <title>The sunflower genome provides insights into oil metabolism, flowering and Asterid evolution.</title>
        <authorList>
            <person name="Badouin H."/>
            <person name="Gouzy J."/>
            <person name="Grassa C.J."/>
            <person name="Murat F."/>
            <person name="Staton S.E."/>
            <person name="Cottret L."/>
            <person name="Lelandais-Briere C."/>
            <person name="Owens G.L."/>
            <person name="Carrere S."/>
            <person name="Mayjonade B."/>
            <person name="Legrand L."/>
            <person name="Gill N."/>
            <person name="Kane N.C."/>
            <person name="Bowers J.E."/>
            <person name="Hubner S."/>
            <person name="Bellec A."/>
            <person name="Berard A."/>
            <person name="Berges H."/>
            <person name="Blanchet N."/>
            <person name="Boniface M.C."/>
            <person name="Brunel D."/>
            <person name="Catrice O."/>
            <person name="Chaidir N."/>
            <person name="Claudel C."/>
            <person name="Donnadieu C."/>
            <person name="Faraut T."/>
            <person name="Fievet G."/>
            <person name="Helmstetter N."/>
            <person name="King M."/>
            <person name="Knapp S.J."/>
            <person name="Lai Z."/>
            <person name="Le Paslier M.C."/>
            <person name="Lippi Y."/>
            <person name="Lorenzon L."/>
            <person name="Mandel J.R."/>
            <person name="Marage G."/>
            <person name="Marchand G."/>
            <person name="Marquand E."/>
            <person name="Bret-Mestries E."/>
            <person name="Morien E."/>
            <person name="Nambeesan S."/>
            <person name="Nguyen T."/>
            <person name="Pegot-Espagnet P."/>
            <person name="Pouilly N."/>
            <person name="Raftis F."/>
            <person name="Sallet E."/>
            <person name="Schiex T."/>
            <person name="Thomas J."/>
            <person name="Vandecasteele C."/>
            <person name="Vares D."/>
            <person name="Vear F."/>
            <person name="Vautrin S."/>
            <person name="Crespi M."/>
            <person name="Mangin B."/>
            <person name="Burke J.M."/>
            <person name="Salse J."/>
            <person name="Munos S."/>
            <person name="Vincourt P."/>
            <person name="Rieseberg L.H."/>
            <person name="Langlade N.B."/>
        </authorList>
    </citation>
    <scope>NUCLEOTIDE SEQUENCE</scope>
    <source>
        <tissue evidence="4">Leaves</tissue>
    </source>
</reference>
<dbReference type="EMBL" id="MNCJ02000320">
    <property type="protein sequence ID" value="KAF5806092.1"/>
    <property type="molecule type" value="Genomic_DNA"/>
</dbReference>
<dbReference type="InterPro" id="IPR002110">
    <property type="entry name" value="Ankyrin_rpt"/>
</dbReference>
<evidence type="ECO:0000313" key="5">
    <source>
        <dbReference type="Proteomes" id="UP000215914"/>
    </source>
</evidence>
<dbReference type="Pfam" id="PF12796">
    <property type="entry name" value="Ank_2"/>
    <property type="match status" value="1"/>
</dbReference>
<dbReference type="SUPFAM" id="SSF48403">
    <property type="entry name" value="Ankyrin repeat"/>
    <property type="match status" value="1"/>
</dbReference>
<keyword evidence="2" id="KW-1133">Transmembrane helix</keyword>
<dbReference type="SMART" id="SM00248">
    <property type="entry name" value="ANK"/>
    <property type="match status" value="3"/>
</dbReference>
<feature type="domain" description="PGG" evidence="3">
    <location>
        <begin position="524"/>
        <end position="636"/>
    </location>
</feature>
<proteinExistence type="predicted"/>
<accession>A0A9K3NMH9</accession>
<dbReference type="PANTHER" id="PTHR24177:SF362">
    <property type="entry name" value="ANKYRIN REPEAT-CONTAINING DOMAIN, PGG DOMAIN PROTEIN-RELATED"/>
    <property type="match status" value="1"/>
</dbReference>
<name>A0A9K3NMH9_HELAN</name>
<comment type="caution">
    <text evidence="4">The sequence shown here is derived from an EMBL/GenBank/DDBJ whole genome shotgun (WGS) entry which is preliminary data.</text>
</comment>
<keyword evidence="2" id="KW-0472">Membrane</keyword>
<protein>
    <submittedName>
        <fullName evidence="4">Ankyrin repeat-containing domain, PGG domain, ankyrin repeat-containing domain superfamily</fullName>
    </submittedName>
</protein>
<organism evidence="4 5">
    <name type="scientific">Helianthus annuus</name>
    <name type="common">Common sunflower</name>
    <dbReference type="NCBI Taxonomy" id="4232"/>
    <lineage>
        <taxon>Eukaryota</taxon>
        <taxon>Viridiplantae</taxon>
        <taxon>Streptophyta</taxon>
        <taxon>Embryophyta</taxon>
        <taxon>Tracheophyta</taxon>
        <taxon>Spermatophyta</taxon>
        <taxon>Magnoliopsida</taxon>
        <taxon>eudicotyledons</taxon>
        <taxon>Gunneridae</taxon>
        <taxon>Pentapetalae</taxon>
        <taxon>asterids</taxon>
        <taxon>campanulids</taxon>
        <taxon>Asterales</taxon>
        <taxon>Asteraceae</taxon>
        <taxon>Asteroideae</taxon>
        <taxon>Heliantheae alliance</taxon>
        <taxon>Heliantheae</taxon>
        <taxon>Helianthus</taxon>
    </lineage>
</organism>
<dbReference type="Pfam" id="PF13962">
    <property type="entry name" value="PGG"/>
    <property type="match status" value="1"/>
</dbReference>
<feature type="compositionally biased region" description="Pro residues" evidence="1">
    <location>
        <begin position="85"/>
        <end position="100"/>
    </location>
</feature>
<feature type="compositionally biased region" description="Low complexity" evidence="1">
    <location>
        <begin position="66"/>
        <end position="84"/>
    </location>
</feature>
<dbReference type="InterPro" id="IPR026961">
    <property type="entry name" value="PGG_dom"/>
</dbReference>
<gene>
    <name evidence="4" type="ORF">HanXRQr2_Chr05g0217271</name>
</gene>
<evidence type="ECO:0000256" key="2">
    <source>
        <dbReference type="SAM" id="Phobius"/>
    </source>
</evidence>
<keyword evidence="2" id="KW-0812">Transmembrane</keyword>
<dbReference type="Proteomes" id="UP000215914">
    <property type="component" value="Unassembled WGS sequence"/>
</dbReference>
<feature type="transmembrane region" description="Helical" evidence="2">
    <location>
        <begin position="644"/>
        <end position="663"/>
    </location>
</feature>
<dbReference type="PANTHER" id="PTHR24177">
    <property type="entry name" value="CASKIN"/>
    <property type="match status" value="1"/>
</dbReference>
<feature type="region of interest" description="Disordered" evidence="1">
    <location>
        <begin position="21"/>
        <end position="105"/>
    </location>
</feature>
<feature type="transmembrane region" description="Helical" evidence="2">
    <location>
        <begin position="616"/>
        <end position="638"/>
    </location>
</feature>
<dbReference type="AlphaFoldDB" id="A0A9K3NMH9"/>
<keyword evidence="5" id="KW-1185">Reference proteome</keyword>
<dbReference type="InterPro" id="IPR036770">
    <property type="entry name" value="Ankyrin_rpt-contain_sf"/>
</dbReference>
<dbReference type="Gene3D" id="1.25.40.20">
    <property type="entry name" value="Ankyrin repeat-containing domain"/>
    <property type="match status" value="2"/>
</dbReference>
<feature type="transmembrane region" description="Helical" evidence="2">
    <location>
        <begin position="571"/>
        <end position="595"/>
    </location>
</feature>
<sequence>MNNTGAASGPAIQLVPPINHNHHHHQQQHTIVPIVTPPSPNLPRSDLLDDRMNHPSTSSDHAIPVNHHQQQQQQNNTIISIPSQPVSPPAPPAPPPPPNLPHSDLILGSREEYIEVGVPLYEAAIKGDWKAAKPFLDKQPNLICFAITENYETLLHVAASAESTKAVEEFVKNLVNMMEKKDLELQNKNYNTALHLAAAAGNIETARTMIKKNPALTEIPGNNRTMPLYMAALFAKPDMVRHLYGISNKMGGDYWSTDNRGWVLQKCVEGDIFDVAIQIVNDCPELCAKKGPLLTDVLLALAQKPKAFKRTKAPAVFRIINSVFELFHVKLWSIEKEREALQLLRIIWRKIAKMSKTDIDDIIRGTGVTHTTKEGTTIKHPSRVLFLAAKKGNTPFIIELIRLYPDIIWKQDDKKKTIFHLAVKRRQVKTYKLLYEIGAMKDLITPIKDEKDNNMLHMVAKSVKQNRFQNVSGVAFQMQSELLWFQEVEKMIPPNYRERKNKDGKTPQDLFTKTHADLLKDGGEWMKNTASQCMVVATLIATIVFAAAFTLPGGYNDNTGLPFFRKEPCLIIFVIADAVSLICSSTSVLIFLSILTSRYAERDFLESLPRKLVNGIATLFLSIVTMMIAFSASFFVLYDKKVEWVPITITGLAGIPVILYVTLQHGLFRDVFKSAYQTRYLFKRNKRVLYY</sequence>